<dbReference type="Proteomes" id="UP000189627">
    <property type="component" value="Chromosome 1"/>
</dbReference>
<feature type="signal peptide" evidence="2">
    <location>
        <begin position="1"/>
        <end position="37"/>
    </location>
</feature>
<sequence length="398" mass="40451">MTGKRLPADCQPMLPRRAQHTTLALGTLCTAAVLALAACGGGGDGTSGTAASSGSAQSGGQASASAGGQTGSTSLTSSTGPTTATAGSCYTVSGPAPAAAAGSGISLLPARGNAVSNYRVLDEPRSAGLCYANYRREQVGLPPLAARDPLNTTAQSHTGYMLANATLTHDETSGKPGYTGATANDRIQAAYPTDATAEVVAGANRWTSVANAQLSMQPKDALVSDLVDAPFHRAALLGGYGSAGSGYAEWVGASGSGTSANYYQTIDLADRSKGGSDNQMVAYPFNGQSDVPVNWVNTESPNPAPGYQNSTMGYPVLLQAINTSLQFEADTFVITDAQGNNVNCIKVDSRSSGLSSDASGLAICTPVAPLASQQRYSVRVTGRLGSQPVDLSWSFTTR</sequence>
<evidence type="ECO:0000256" key="1">
    <source>
        <dbReference type="SAM" id="MobiDB-lite"/>
    </source>
</evidence>
<organism evidence="4 5">
    <name type="scientific">Cupriavidus necator</name>
    <name type="common">Alcaligenes eutrophus</name>
    <name type="synonym">Ralstonia eutropha</name>
    <dbReference type="NCBI Taxonomy" id="106590"/>
    <lineage>
        <taxon>Bacteria</taxon>
        <taxon>Pseudomonadati</taxon>
        <taxon>Pseudomonadota</taxon>
        <taxon>Betaproteobacteria</taxon>
        <taxon>Burkholderiales</taxon>
        <taxon>Burkholderiaceae</taxon>
        <taxon>Cupriavidus</taxon>
    </lineage>
</organism>
<feature type="domain" description="SCP" evidence="3">
    <location>
        <begin position="133"/>
        <end position="202"/>
    </location>
</feature>
<dbReference type="PANTHER" id="PTHR31157:SF1">
    <property type="entry name" value="SCP DOMAIN-CONTAINING PROTEIN"/>
    <property type="match status" value="1"/>
</dbReference>
<reference evidence="5" key="1">
    <citation type="submission" date="2017-02" db="EMBL/GenBank/DDBJ databases">
        <title>Complete genome sequence of Cupriavidus necator strain NH9, a 3-chlorobenzoate degrader.</title>
        <authorList>
            <person name="Moriuchi R."/>
            <person name="Dohra H."/>
            <person name="Ogawa N."/>
        </authorList>
    </citation>
    <scope>NUCLEOTIDE SEQUENCE [LARGE SCALE GENOMIC DNA]</scope>
    <source>
        <strain evidence="5">NH9</strain>
    </source>
</reference>
<dbReference type="AlphaFoldDB" id="A0A1U9UL14"/>
<evidence type="ECO:0000313" key="4">
    <source>
        <dbReference type="EMBL" id="AQV93404.1"/>
    </source>
</evidence>
<dbReference type="KEGG" id="cuh:BJN34_05790"/>
<evidence type="ECO:0000313" key="5">
    <source>
        <dbReference type="Proteomes" id="UP000189627"/>
    </source>
</evidence>
<gene>
    <name evidence="4" type="ORF">BJN34_05790</name>
</gene>
<proteinExistence type="predicted"/>
<dbReference type="PANTHER" id="PTHR31157">
    <property type="entry name" value="SCP DOMAIN-CONTAINING PROTEIN"/>
    <property type="match status" value="1"/>
</dbReference>
<dbReference type="OrthoDB" id="5372233at2"/>
<dbReference type="Gene3D" id="3.40.33.10">
    <property type="entry name" value="CAP"/>
    <property type="match status" value="1"/>
</dbReference>
<dbReference type="InterPro" id="IPR014044">
    <property type="entry name" value="CAP_dom"/>
</dbReference>
<dbReference type="Pfam" id="PF00188">
    <property type="entry name" value="CAP"/>
    <property type="match status" value="1"/>
</dbReference>
<evidence type="ECO:0000256" key="2">
    <source>
        <dbReference type="SAM" id="SignalP"/>
    </source>
</evidence>
<feature type="region of interest" description="Disordered" evidence="1">
    <location>
        <begin position="47"/>
        <end position="80"/>
    </location>
</feature>
<evidence type="ECO:0000259" key="3">
    <source>
        <dbReference type="Pfam" id="PF00188"/>
    </source>
</evidence>
<feature type="chain" id="PRO_5012550078" evidence="2">
    <location>
        <begin position="38"/>
        <end position="398"/>
    </location>
</feature>
<name>A0A1U9UL14_CUPNE</name>
<protein>
    <submittedName>
        <fullName evidence="4">CAP domain-containing protein</fullName>
    </submittedName>
</protein>
<dbReference type="SUPFAM" id="SSF55797">
    <property type="entry name" value="PR-1-like"/>
    <property type="match status" value="1"/>
</dbReference>
<dbReference type="EMBL" id="CP017757">
    <property type="protein sequence ID" value="AQV93404.1"/>
    <property type="molecule type" value="Genomic_DNA"/>
</dbReference>
<accession>A0A1U9UL14</accession>
<keyword evidence="2" id="KW-0732">Signal</keyword>
<dbReference type="InterPro" id="IPR035940">
    <property type="entry name" value="CAP_sf"/>
</dbReference>
<dbReference type="RefSeq" id="WP_078195758.1">
    <property type="nucleotide sequence ID" value="NZ_CP017757.2"/>
</dbReference>